<dbReference type="PANTHER" id="PTHR30354">
    <property type="entry name" value="GNT FAMILY GLUCONATE TRANSPORTER"/>
    <property type="match status" value="1"/>
</dbReference>
<dbReference type="PANTHER" id="PTHR30354:SF23">
    <property type="entry name" value="GNTP FAMILY PERMEASE"/>
    <property type="match status" value="1"/>
</dbReference>
<dbReference type="GO" id="GO:0005886">
    <property type="term" value="C:plasma membrane"/>
    <property type="evidence" value="ECO:0007669"/>
    <property type="project" value="TreeGrafter"/>
</dbReference>
<feature type="transmembrane region" description="Helical" evidence="1">
    <location>
        <begin position="192"/>
        <end position="214"/>
    </location>
</feature>
<keyword evidence="1" id="KW-0472">Membrane</keyword>
<feature type="transmembrane region" description="Helical" evidence="1">
    <location>
        <begin position="261"/>
        <end position="280"/>
    </location>
</feature>
<feature type="transmembrane region" description="Helical" evidence="1">
    <location>
        <begin position="28"/>
        <end position="46"/>
    </location>
</feature>
<dbReference type="InterPro" id="IPR003474">
    <property type="entry name" value="Glcn_transporter"/>
</dbReference>
<dbReference type="GO" id="GO:0015128">
    <property type="term" value="F:gluconate transmembrane transporter activity"/>
    <property type="evidence" value="ECO:0007669"/>
    <property type="project" value="InterPro"/>
</dbReference>
<dbReference type="AlphaFoldDB" id="A0A968KZQ7"/>
<feature type="transmembrane region" description="Helical" evidence="1">
    <location>
        <begin position="300"/>
        <end position="323"/>
    </location>
</feature>
<feature type="transmembrane region" description="Helical" evidence="1">
    <location>
        <begin position="116"/>
        <end position="149"/>
    </location>
</feature>
<feature type="transmembrane region" description="Helical" evidence="1">
    <location>
        <begin position="6"/>
        <end position="21"/>
    </location>
</feature>
<protein>
    <submittedName>
        <fullName evidence="2">GntP family permease</fullName>
    </submittedName>
</protein>
<feature type="transmembrane region" description="Helical" evidence="1">
    <location>
        <begin position="366"/>
        <end position="388"/>
    </location>
</feature>
<sequence>MLIVNIWGVLLGLGLIVWLILKKIPPVYAMMFGSFFAGVIGLMPYVGQSNLDGEAITFFDLLNEVVGLMIDGGKSVTSVILRIFGAGILAGILIGTRATDVIANKIITIFGEKKALLAIVVTTALLTMSGVFIGVAIVTLAPIALAVAARTKLSLLSVSMALVGGGKAGNVISVSPNSIALMDRFGVSLSQLMMVGLIPALLGMGLTLLFAHLLKKRGKMVILEEKSDNATHHGAYPSFGSAISGPITAIILLVLRPIVGISIDPMIALPIGGLVGLFFMKKMANIQQYLALGLERMSGIALLLLSTGTLAGILGASELSSLLKDGLSHAGLPLFLLAPISGILMAFAASSTVVGVTLAGDIFAEILLAGGVGALSSVAMIHTGAVVLDSMPHGSFFYITADATKLTFAERLKLVPYEFMVGLSMVIVSTILFGVMMNI</sequence>
<accession>A0A968KZQ7</accession>
<proteinExistence type="predicted"/>
<reference evidence="2" key="1">
    <citation type="submission" date="2020-03" db="EMBL/GenBank/DDBJ databases">
        <title>Spirochaetal bacteria isolated from arthropods constitute a novel genus Entomospira genus novum within the order Spirochaetales.</title>
        <authorList>
            <person name="Grana-Miraglia L."/>
            <person name="Sikutova S."/>
            <person name="Fingerle V."/>
            <person name="Sing A."/>
            <person name="Castillo-Ramirez S."/>
            <person name="Margos G."/>
            <person name="Rudolf I."/>
        </authorList>
    </citation>
    <scope>NUCLEOTIDE SEQUENCE</scope>
    <source>
        <strain evidence="2">BR149</strain>
    </source>
</reference>
<keyword evidence="1" id="KW-1133">Transmembrane helix</keyword>
<dbReference type="Proteomes" id="UP000778951">
    <property type="component" value="Unassembled WGS sequence"/>
</dbReference>
<evidence type="ECO:0000313" key="2">
    <source>
        <dbReference type="EMBL" id="NIZ69576.1"/>
    </source>
</evidence>
<feature type="transmembrane region" description="Helical" evidence="1">
    <location>
        <begin position="76"/>
        <end position="95"/>
    </location>
</feature>
<name>A0A968KZQ7_9SPIO</name>
<gene>
    <name evidence="2" type="ORF">HCT48_05015</name>
</gene>
<dbReference type="EMBL" id="JAATLM010000001">
    <property type="protein sequence ID" value="NIZ69576.1"/>
    <property type="molecule type" value="Genomic_DNA"/>
</dbReference>
<comment type="caution">
    <text evidence="2">The sequence shown here is derived from an EMBL/GenBank/DDBJ whole genome shotgun (WGS) entry which is preliminary data.</text>
</comment>
<evidence type="ECO:0000313" key="3">
    <source>
        <dbReference type="Proteomes" id="UP000778951"/>
    </source>
</evidence>
<keyword evidence="1" id="KW-0812">Transmembrane</keyword>
<keyword evidence="3" id="KW-1185">Reference proteome</keyword>
<feature type="transmembrane region" description="Helical" evidence="1">
    <location>
        <begin position="419"/>
        <end position="437"/>
    </location>
</feature>
<feature type="transmembrane region" description="Helical" evidence="1">
    <location>
        <begin position="235"/>
        <end position="255"/>
    </location>
</feature>
<dbReference type="Pfam" id="PF02447">
    <property type="entry name" value="GntP_permease"/>
    <property type="match status" value="1"/>
</dbReference>
<feature type="transmembrane region" description="Helical" evidence="1">
    <location>
        <begin position="335"/>
        <end position="359"/>
    </location>
</feature>
<organism evidence="2 3">
    <name type="scientific">Entomospira culicis</name>
    <dbReference type="NCBI Taxonomy" id="2719989"/>
    <lineage>
        <taxon>Bacteria</taxon>
        <taxon>Pseudomonadati</taxon>
        <taxon>Spirochaetota</taxon>
        <taxon>Spirochaetia</taxon>
        <taxon>Spirochaetales</taxon>
        <taxon>Spirochaetaceae</taxon>
        <taxon>Entomospira</taxon>
    </lineage>
</organism>
<evidence type="ECO:0000256" key="1">
    <source>
        <dbReference type="SAM" id="Phobius"/>
    </source>
</evidence>